<evidence type="ECO:0000313" key="3">
    <source>
        <dbReference type="EMBL" id="GIY50095.1"/>
    </source>
</evidence>
<dbReference type="Proteomes" id="UP001054945">
    <property type="component" value="Unassembled WGS sequence"/>
</dbReference>
<evidence type="ECO:0000313" key="2">
    <source>
        <dbReference type="EMBL" id="GIY05018.1"/>
    </source>
</evidence>
<dbReference type="EMBL" id="BPLR01005785">
    <property type="protein sequence ID" value="GIY05018.1"/>
    <property type="molecule type" value="Genomic_DNA"/>
</dbReference>
<reference evidence="2 4" key="1">
    <citation type="submission" date="2021-06" db="EMBL/GenBank/DDBJ databases">
        <title>Caerostris extrusa draft genome.</title>
        <authorList>
            <person name="Kono N."/>
            <person name="Arakawa K."/>
        </authorList>
    </citation>
    <scope>NUCLEOTIDE SEQUENCE [LARGE SCALE GENOMIC DNA]</scope>
</reference>
<accession>A0AAV4Q4X9</accession>
<dbReference type="EMBL" id="BPLR01011940">
    <property type="protein sequence ID" value="GIY50095.1"/>
    <property type="molecule type" value="Genomic_DNA"/>
</dbReference>
<comment type="caution">
    <text evidence="2">The sequence shown here is derived from an EMBL/GenBank/DDBJ whole genome shotgun (WGS) entry which is preliminary data.</text>
</comment>
<evidence type="ECO:0000256" key="1">
    <source>
        <dbReference type="SAM" id="MobiDB-lite"/>
    </source>
</evidence>
<feature type="region of interest" description="Disordered" evidence="1">
    <location>
        <begin position="1"/>
        <end position="20"/>
    </location>
</feature>
<gene>
    <name evidence="3" type="ORF">CEXT_348411</name>
    <name evidence="2" type="ORF">CEXT_568681</name>
</gene>
<proteinExistence type="predicted"/>
<name>A0AAV4Q4X9_CAEEX</name>
<sequence length="32" mass="3552">MIENGAEQNGEKGNRMGFPESLYLGKKRNIGL</sequence>
<dbReference type="AlphaFoldDB" id="A0AAV4Q4X9"/>
<keyword evidence="4" id="KW-1185">Reference proteome</keyword>
<organism evidence="2 4">
    <name type="scientific">Caerostris extrusa</name>
    <name type="common">Bark spider</name>
    <name type="synonym">Caerostris bankana</name>
    <dbReference type="NCBI Taxonomy" id="172846"/>
    <lineage>
        <taxon>Eukaryota</taxon>
        <taxon>Metazoa</taxon>
        <taxon>Ecdysozoa</taxon>
        <taxon>Arthropoda</taxon>
        <taxon>Chelicerata</taxon>
        <taxon>Arachnida</taxon>
        <taxon>Araneae</taxon>
        <taxon>Araneomorphae</taxon>
        <taxon>Entelegynae</taxon>
        <taxon>Araneoidea</taxon>
        <taxon>Araneidae</taxon>
        <taxon>Caerostris</taxon>
    </lineage>
</organism>
<protein>
    <submittedName>
        <fullName evidence="2">Uncharacterized protein</fullName>
    </submittedName>
</protein>
<evidence type="ECO:0000313" key="4">
    <source>
        <dbReference type="Proteomes" id="UP001054945"/>
    </source>
</evidence>
<feature type="non-terminal residue" evidence="2">
    <location>
        <position position="32"/>
    </location>
</feature>